<dbReference type="HOGENOM" id="CLU_1051314_0_0_1"/>
<sequence>MTWVLHARMQIIQDLHDDTDDEGGLACLRRYGTDAELGLLLSDLRLIDEGDLAHDVRPQGVAEERVWGDLQAWVGAAVRVDRDGGRVADVDLEVQQALREHEEVALVQRLGVGRVGLGADEADGDGSLDDEDELGAFRVGVEGHDSADADVDARGADAEPVQARDLLDVGRGQASVEGGEDRAGSGEVVGVEVVGVDESLGLARVAGRRVWEEQVGDAEVLGQSEGGEGKKQQGEQGHEHEVEHGGLGRHGYRPGYLTARVGVSR</sequence>
<dbReference type="InParanoid" id="K3YJ58"/>
<dbReference type="EnsemblPlants" id="KQL02084">
    <property type="protein sequence ID" value="KQL02084"/>
    <property type="gene ID" value="SETIT_014277mg"/>
</dbReference>
<evidence type="ECO:0000256" key="1">
    <source>
        <dbReference type="SAM" id="MobiDB-lite"/>
    </source>
</evidence>
<accession>K3YJ58</accession>
<dbReference type="Gramene" id="KQL02084">
    <property type="protein sequence ID" value="KQL02084"/>
    <property type="gene ID" value="SETIT_014277mg"/>
</dbReference>
<reference evidence="3" key="1">
    <citation type="journal article" date="2012" name="Nat. Biotechnol.">
        <title>Reference genome sequence of the model plant Setaria.</title>
        <authorList>
            <person name="Bennetzen J.L."/>
            <person name="Schmutz J."/>
            <person name="Wang H."/>
            <person name="Percifield R."/>
            <person name="Hawkins J."/>
            <person name="Pontaroli A.C."/>
            <person name="Estep M."/>
            <person name="Feng L."/>
            <person name="Vaughn J.N."/>
            <person name="Grimwood J."/>
            <person name="Jenkins J."/>
            <person name="Barry K."/>
            <person name="Lindquist E."/>
            <person name="Hellsten U."/>
            <person name="Deshpande S."/>
            <person name="Wang X."/>
            <person name="Wu X."/>
            <person name="Mitros T."/>
            <person name="Triplett J."/>
            <person name="Yang X."/>
            <person name="Ye C.Y."/>
            <person name="Mauro-Herrera M."/>
            <person name="Wang L."/>
            <person name="Li P."/>
            <person name="Sharma M."/>
            <person name="Sharma R."/>
            <person name="Ronald P.C."/>
            <person name="Panaud O."/>
            <person name="Kellogg E.A."/>
            <person name="Brutnell T.P."/>
            <person name="Doust A.N."/>
            <person name="Tuskan G.A."/>
            <person name="Rokhsar D."/>
            <person name="Devos K.M."/>
        </authorList>
    </citation>
    <scope>NUCLEOTIDE SEQUENCE [LARGE SCALE GENOMIC DNA]</scope>
    <source>
        <strain evidence="3">cv. Yugu1</strain>
    </source>
</reference>
<dbReference type="EMBL" id="AGNK02003914">
    <property type="status" value="NOT_ANNOTATED_CDS"/>
    <property type="molecule type" value="Genomic_DNA"/>
</dbReference>
<proteinExistence type="predicted"/>
<evidence type="ECO:0000313" key="2">
    <source>
        <dbReference type="EnsemblPlants" id="KQL02084"/>
    </source>
</evidence>
<keyword evidence="3" id="KW-1185">Reference proteome</keyword>
<feature type="region of interest" description="Disordered" evidence="1">
    <location>
        <begin position="218"/>
        <end position="265"/>
    </location>
</feature>
<feature type="compositionally biased region" description="Basic and acidic residues" evidence="1">
    <location>
        <begin position="227"/>
        <end position="246"/>
    </location>
</feature>
<name>K3YJ58_SETIT</name>
<evidence type="ECO:0000313" key="3">
    <source>
        <dbReference type="Proteomes" id="UP000004995"/>
    </source>
</evidence>
<dbReference type="Proteomes" id="UP000004995">
    <property type="component" value="Unassembled WGS sequence"/>
</dbReference>
<protein>
    <submittedName>
        <fullName evidence="2">Uncharacterized protein</fullName>
    </submittedName>
</protein>
<reference evidence="2" key="2">
    <citation type="submission" date="2018-08" db="UniProtKB">
        <authorList>
            <consortium name="EnsemblPlants"/>
        </authorList>
    </citation>
    <scope>IDENTIFICATION</scope>
    <source>
        <strain evidence="2">Yugu1</strain>
    </source>
</reference>
<dbReference type="AlphaFoldDB" id="K3YJ58"/>
<organism evidence="2 3">
    <name type="scientific">Setaria italica</name>
    <name type="common">Foxtail millet</name>
    <name type="synonym">Panicum italicum</name>
    <dbReference type="NCBI Taxonomy" id="4555"/>
    <lineage>
        <taxon>Eukaryota</taxon>
        <taxon>Viridiplantae</taxon>
        <taxon>Streptophyta</taxon>
        <taxon>Embryophyta</taxon>
        <taxon>Tracheophyta</taxon>
        <taxon>Spermatophyta</taxon>
        <taxon>Magnoliopsida</taxon>
        <taxon>Liliopsida</taxon>
        <taxon>Poales</taxon>
        <taxon>Poaceae</taxon>
        <taxon>PACMAD clade</taxon>
        <taxon>Panicoideae</taxon>
        <taxon>Panicodae</taxon>
        <taxon>Paniceae</taxon>
        <taxon>Cenchrinae</taxon>
        <taxon>Setaria</taxon>
    </lineage>
</organism>
<gene>
    <name evidence="2" type="primary">LOC101781398</name>
</gene>